<feature type="domain" description="Multidrug resistance protein MdtA-like barrel-sandwich hybrid" evidence="3">
    <location>
        <begin position="102"/>
        <end position="391"/>
    </location>
</feature>
<dbReference type="InterPro" id="IPR050739">
    <property type="entry name" value="MFP"/>
</dbReference>
<dbReference type="KEGG" id="csg:Cylst_5285"/>
<evidence type="ECO:0000256" key="1">
    <source>
        <dbReference type="SAM" id="Coils"/>
    </source>
</evidence>
<evidence type="ECO:0000259" key="3">
    <source>
        <dbReference type="Pfam" id="PF25917"/>
    </source>
</evidence>
<dbReference type="HOGENOM" id="CLU_023976_0_1_3"/>
<keyword evidence="2" id="KW-1133">Transmembrane helix</keyword>
<sequence>MKKYRLPITYYLLPITKSMKYSLAANAAQARQTKERFAKPEEQLSYELGKAVQELPPLYFRLLAGTISVVVFGAIAWAHFSEIDEVATAPGELIASTQVRPVTALGGGTILAVKVKEGDRVTKGQVLIQRDPDLQQTDVARFAKSSKLIQDDLQRLDAERIGGKNAGTKLQDELLNARLLDYQARQAAAAAEANRQLSLINQAKVRATRLQDNLVNAKTSVTNAQENLSNAQSISVRIESNLAIAQKREEGLRTLVIPGAVPRIDYLESQERLTRAKTEITRAKDEVTNAQNRLTEAQDKVASLEKDIAAQFQEIRQAEQAYKAARNQGLRLASERQSEILTQINKRKEDLTTIAGQLEQARKQKALESIEAPVAGTIYRIKATNGPVQSGEELLSILPEGEEMQLEVKVLNRDIGFIRQKMKAKVKMATFPFQEFGVIEGEVVQVSPNAIVDKELGLVFPTRIKLSKHSINVRGQEVAFTPGMAANGEIVTRKKSILTFIVEPITRRFSEAFSVR</sequence>
<dbReference type="GO" id="GO:0016020">
    <property type="term" value="C:membrane"/>
    <property type="evidence" value="ECO:0007669"/>
    <property type="project" value="UniProtKB-SubCell"/>
</dbReference>
<dbReference type="Gene3D" id="2.40.50.100">
    <property type="match status" value="1"/>
</dbReference>
<feature type="coiled-coil region" evidence="1">
    <location>
        <begin position="200"/>
        <end position="227"/>
    </location>
</feature>
<evidence type="ECO:0000256" key="2">
    <source>
        <dbReference type="SAM" id="Phobius"/>
    </source>
</evidence>
<dbReference type="PANTHER" id="PTHR30386">
    <property type="entry name" value="MEMBRANE FUSION SUBUNIT OF EMRAB-TOLC MULTIDRUG EFFLUX PUMP"/>
    <property type="match status" value="1"/>
</dbReference>
<dbReference type="eggNOG" id="COG0845">
    <property type="taxonomic scope" value="Bacteria"/>
</dbReference>
<keyword evidence="2" id="KW-0812">Transmembrane</keyword>
<evidence type="ECO:0000313" key="5">
    <source>
        <dbReference type="EMBL" id="AFZ27316.1"/>
    </source>
</evidence>
<dbReference type="STRING" id="56107.Cylst_5285"/>
<keyword evidence="2" id="KW-0472">Membrane</keyword>
<organism evidence="5 6">
    <name type="scientific">Cylindrospermum stagnale PCC 7417</name>
    <dbReference type="NCBI Taxonomy" id="56107"/>
    <lineage>
        <taxon>Bacteria</taxon>
        <taxon>Bacillati</taxon>
        <taxon>Cyanobacteriota</taxon>
        <taxon>Cyanophyceae</taxon>
        <taxon>Nostocales</taxon>
        <taxon>Nostocaceae</taxon>
        <taxon>Cylindrospermum</taxon>
    </lineage>
</organism>
<feature type="domain" description="AprE-like beta-barrel" evidence="4">
    <location>
        <begin position="406"/>
        <end position="493"/>
    </location>
</feature>
<dbReference type="EMBL" id="CP003642">
    <property type="protein sequence ID" value="AFZ27316.1"/>
    <property type="molecule type" value="Genomic_DNA"/>
</dbReference>
<evidence type="ECO:0000313" key="6">
    <source>
        <dbReference type="Proteomes" id="UP000010475"/>
    </source>
</evidence>
<keyword evidence="1" id="KW-0175">Coiled coil</keyword>
<reference evidence="5 6" key="1">
    <citation type="submission" date="2012-06" db="EMBL/GenBank/DDBJ databases">
        <title>Finished chromosome of genome of Cylindrospermum stagnale PCC 7417.</title>
        <authorList>
            <consortium name="US DOE Joint Genome Institute"/>
            <person name="Gugger M."/>
            <person name="Coursin T."/>
            <person name="Rippka R."/>
            <person name="Tandeau De Marsac N."/>
            <person name="Huntemann M."/>
            <person name="Wei C.-L."/>
            <person name="Han J."/>
            <person name="Detter J.C."/>
            <person name="Han C."/>
            <person name="Tapia R."/>
            <person name="Chen A."/>
            <person name="Kyrpides N."/>
            <person name="Mavromatis K."/>
            <person name="Markowitz V."/>
            <person name="Szeto E."/>
            <person name="Ivanova N."/>
            <person name="Pagani I."/>
            <person name="Pati A."/>
            <person name="Goodwin L."/>
            <person name="Nordberg H.P."/>
            <person name="Cantor M.N."/>
            <person name="Hua S.X."/>
            <person name="Woyke T."/>
            <person name="Kerfeld C.A."/>
        </authorList>
    </citation>
    <scope>NUCLEOTIDE SEQUENCE [LARGE SCALE GENOMIC DNA]</scope>
    <source>
        <strain evidence="5 6">PCC 7417</strain>
    </source>
</reference>
<proteinExistence type="predicted"/>
<dbReference type="PATRIC" id="fig|56107.3.peg.5806"/>
<dbReference type="Pfam" id="PF26002">
    <property type="entry name" value="Beta-barrel_AprE"/>
    <property type="match status" value="1"/>
</dbReference>
<dbReference type="Gene3D" id="2.40.30.170">
    <property type="match status" value="1"/>
</dbReference>
<protein>
    <submittedName>
        <fullName evidence="5">Multidrug resistance efflux pump</fullName>
    </submittedName>
</protein>
<accession>K9X5G7</accession>
<dbReference type="AlphaFoldDB" id="K9X5G7"/>
<name>K9X5G7_9NOST</name>
<evidence type="ECO:0000259" key="4">
    <source>
        <dbReference type="Pfam" id="PF26002"/>
    </source>
</evidence>
<keyword evidence="6" id="KW-1185">Reference proteome</keyword>
<dbReference type="Proteomes" id="UP000010475">
    <property type="component" value="Chromosome"/>
</dbReference>
<dbReference type="InterPro" id="IPR058982">
    <property type="entry name" value="Beta-barrel_AprE"/>
</dbReference>
<dbReference type="Gene3D" id="1.20.120.330">
    <property type="entry name" value="Nucleotidyltransferases domain 2"/>
    <property type="match status" value="1"/>
</dbReference>
<dbReference type="PANTHER" id="PTHR30386:SF27">
    <property type="entry name" value="MEMBRANE FUSION PROTEIN (MFP) FAMILY PROTEIN"/>
    <property type="match status" value="1"/>
</dbReference>
<dbReference type="InterPro" id="IPR058625">
    <property type="entry name" value="MdtA-like_BSH"/>
</dbReference>
<feature type="transmembrane region" description="Helical" evidence="2">
    <location>
        <begin position="58"/>
        <end position="80"/>
    </location>
</feature>
<gene>
    <name evidence="5" type="ORF">Cylst_5285</name>
</gene>
<feature type="coiled-coil region" evidence="1">
    <location>
        <begin position="266"/>
        <end position="335"/>
    </location>
</feature>
<dbReference type="PRINTS" id="PR01490">
    <property type="entry name" value="RTXTOXIND"/>
</dbReference>
<dbReference type="Pfam" id="PF25917">
    <property type="entry name" value="BSH_RND"/>
    <property type="match status" value="1"/>
</dbReference>